<reference evidence="8" key="1">
    <citation type="submission" date="2021-03" db="EMBL/GenBank/DDBJ databases">
        <authorList>
            <person name="Li Z."/>
            <person name="Yang C."/>
        </authorList>
    </citation>
    <scope>NUCLEOTIDE SEQUENCE</scope>
    <source>
        <strain evidence="8">Dzin_1.0</strain>
        <tissue evidence="8">Leaf</tissue>
    </source>
</reference>
<dbReference type="GO" id="GO:0000175">
    <property type="term" value="F:3'-5'-RNA exonuclease activity"/>
    <property type="evidence" value="ECO:0007669"/>
    <property type="project" value="TreeGrafter"/>
</dbReference>
<dbReference type="GO" id="GO:0016829">
    <property type="term" value="F:lyase activity"/>
    <property type="evidence" value="ECO:0007669"/>
    <property type="project" value="UniProtKB-KW"/>
</dbReference>
<accession>A0A9D5HBQ3</accession>
<dbReference type="PANTHER" id="PTHR13522">
    <property type="entry name" value="U6 SNRNA PHOSPHODIESTERASE 1"/>
    <property type="match status" value="1"/>
</dbReference>
<gene>
    <name evidence="8" type="ORF">J5N97_018673</name>
</gene>
<feature type="region of interest" description="Disordered" evidence="7">
    <location>
        <begin position="1"/>
        <end position="44"/>
    </location>
</feature>
<evidence type="ECO:0000256" key="5">
    <source>
        <dbReference type="ARBA" id="ARBA00029543"/>
    </source>
</evidence>
<dbReference type="AlphaFoldDB" id="A0A9D5HBQ3"/>
<keyword evidence="3" id="KW-0456">Lyase</keyword>
<evidence type="ECO:0000313" key="9">
    <source>
        <dbReference type="Proteomes" id="UP001085076"/>
    </source>
</evidence>
<keyword evidence="4" id="KW-0539">Nucleus</keyword>
<proteinExistence type="predicted"/>
<feature type="compositionally biased region" description="Polar residues" evidence="7">
    <location>
        <begin position="35"/>
        <end position="44"/>
    </location>
</feature>
<sequence>MTDDDADDGEPPMNDVEFKEVSPFPPPPLDLLQAPNFNDNSAASGASRIRSFPHVVGNYALHVYVPDDKENADSTFIC</sequence>
<reference evidence="8" key="2">
    <citation type="journal article" date="2022" name="Hortic Res">
        <title>The genome of Dioscorea zingiberensis sheds light on the biosynthesis, origin and evolution of the medicinally important diosgenin saponins.</title>
        <authorList>
            <person name="Li Y."/>
            <person name="Tan C."/>
            <person name="Li Z."/>
            <person name="Guo J."/>
            <person name="Li S."/>
            <person name="Chen X."/>
            <person name="Wang C."/>
            <person name="Dai X."/>
            <person name="Yang H."/>
            <person name="Song W."/>
            <person name="Hou L."/>
            <person name="Xu J."/>
            <person name="Tong Z."/>
            <person name="Xu A."/>
            <person name="Yuan X."/>
            <person name="Wang W."/>
            <person name="Yang Q."/>
            <person name="Chen L."/>
            <person name="Sun Z."/>
            <person name="Wang K."/>
            <person name="Pan B."/>
            <person name="Chen J."/>
            <person name="Bao Y."/>
            <person name="Liu F."/>
            <person name="Qi X."/>
            <person name="Gang D.R."/>
            <person name="Wen J."/>
            <person name="Li J."/>
        </authorList>
    </citation>
    <scope>NUCLEOTIDE SEQUENCE</scope>
    <source>
        <strain evidence="8">Dzin_1.0</strain>
    </source>
</reference>
<dbReference type="PANTHER" id="PTHR13522:SF3">
    <property type="entry name" value="U6 SNRNA PHOSPHODIESTERASE 1"/>
    <property type="match status" value="1"/>
</dbReference>
<evidence type="ECO:0000256" key="2">
    <source>
        <dbReference type="ARBA" id="ARBA00022801"/>
    </source>
</evidence>
<evidence type="ECO:0000256" key="3">
    <source>
        <dbReference type="ARBA" id="ARBA00023239"/>
    </source>
</evidence>
<comment type="caution">
    <text evidence="8">The sequence shown here is derived from an EMBL/GenBank/DDBJ whole genome shotgun (WGS) entry which is preliminary data.</text>
</comment>
<dbReference type="Pfam" id="PF09749">
    <property type="entry name" value="HVSL"/>
    <property type="match status" value="1"/>
</dbReference>
<evidence type="ECO:0000256" key="1">
    <source>
        <dbReference type="ARBA" id="ARBA00022722"/>
    </source>
</evidence>
<evidence type="ECO:0000313" key="8">
    <source>
        <dbReference type="EMBL" id="KAJ0970714.1"/>
    </source>
</evidence>
<evidence type="ECO:0000256" key="7">
    <source>
        <dbReference type="SAM" id="MobiDB-lite"/>
    </source>
</evidence>
<name>A0A9D5HBQ3_9LILI</name>
<keyword evidence="1" id="KW-0540">Nuclease</keyword>
<dbReference type="GO" id="GO:0034477">
    <property type="term" value="P:U6 snRNA 3'-end processing"/>
    <property type="evidence" value="ECO:0007669"/>
    <property type="project" value="InterPro"/>
</dbReference>
<dbReference type="EMBL" id="JAGGNH010000005">
    <property type="protein sequence ID" value="KAJ0970714.1"/>
    <property type="molecule type" value="Genomic_DNA"/>
</dbReference>
<dbReference type="InterPro" id="IPR027521">
    <property type="entry name" value="Usb1"/>
</dbReference>
<dbReference type="OrthoDB" id="1938579at2759"/>
<evidence type="ECO:0000256" key="6">
    <source>
        <dbReference type="ARBA" id="ARBA00030030"/>
    </source>
</evidence>
<keyword evidence="2" id="KW-0378">Hydrolase</keyword>
<evidence type="ECO:0000256" key="4">
    <source>
        <dbReference type="ARBA" id="ARBA00023242"/>
    </source>
</evidence>
<dbReference type="GO" id="GO:0005634">
    <property type="term" value="C:nucleus"/>
    <property type="evidence" value="ECO:0007669"/>
    <property type="project" value="TreeGrafter"/>
</dbReference>
<keyword evidence="9" id="KW-1185">Reference proteome</keyword>
<protein>
    <recommendedName>
        <fullName evidence="5">U6 snRNA phosphodiesterase 1</fullName>
    </recommendedName>
    <alternativeName>
        <fullName evidence="6">3'-5' RNA exonuclease USB1</fullName>
    </alternativeName>
</protein>
<organism evidence="8 9">
    <name type="scientific">Dioscorea zingiberensis</name>
    <dbReference type="NCBI Taxonomy" id="325984"/>
    <lineage>
        <taxon>Eukaryota</taxon>
        <taxon>Viridiplantae</taxon>
        <taxon>Streptophyta</taxon>
        <taxon>Embryophyta</taxon>
        <taxon>Tracheophyta</taxon>
        <taxon>Spermatophyta</taxon>
        <taxon>Magnoliopsida</taxon>
        <taxon>Liliopsida</taxon>
        <taxon>Dioscoreales</taxon>
        <taxon>Dioscoreaceae</taxon>
        <taxon>Dioscorea</taxon>
    </lineage>
</organism>
<feature type="compositionally biased region" description="Acidic residues" evidence="7">
    <location>
        <begin position="1"/>
        <end position="10"/>
    </location>
</feature>
<dbReference type="Proteomes" id="UP001085076">
    <property type="component" value="Miscellaneous, Linkage group lg05"/>
</dbReference>